<proteinExistence type="predicted"/>
<evidence type="ECO:0000259" key="4">
    <source>
        <dbReference type="Pfam" id="PF01717"/>
    </source>
</evidence>
<sequence length="327" mass="37821">MRIITANFGSYPRVGDESGQMRLREAYQEWELGKITDEEMEEIYRDYAKEVIKEQEEIGLDVVTDGLIRWYDPISHFARDIEGCEIDGLLRYFDTNFYFRKPVIKGDLSRDKPILKKEFIPAKKNASKILKPVLTGPYTLAKHSVDKFYDNISELVFNFADIISREVRELVNEGAEEVQINEPAILENEEEFSIFSEAFRKIAKSKKDTQLDLSFYFGDIAPLYEYLQDLPTDLLGLDFTYSPDLLDMITEIGSEKKLGLGLIDARNTKMEKIEEKVSIVRKIVPYVDADEIYLQPSCGLEFLPRRRALEKLDRIVEIADRAKGVLK</sequence>
<comment type="cofactor">
    <cofactor evidence="1">
        <name>Zn(2+)</name>
        <dbReference type="ChEBI" id="CHEBI:29105"/>
    </cofactor>
</comment>
<evidence type="ECO:0000256" key="3">
    <source>
        <dbReference type="ARBA" id="ARBA00022833"/>
    </source>
</evidence>
<dbReference type="PANTHER" id="PTHR30519">
    <property type="entry name" value="5-METHYLTETRAHYDROPTEROYLTRIGLUTAMATE--HOMOCYSTEINE METHYLTRANSFERASE"/>
    <property type="match status" value="1"/>
</dbReference>
<dbReference type="Pfam" id="PF01717">
    <property type="entry name" value="Meth_synt_2"/>
    <property type="match status" value="1"/>
</dbReference>
<evidence type="ECO:0000313" key="6">
    <source>
        <dbReference type="Proteomes" id="UP000070463"/>
    </source>
</evidence>
<dbReference type="GO" id="GO:0009086">
    <property type="term" value="P:methionine biosynthetic process"/>
    <property type="evidence" value="ECO:0007669"/>
    <property type="project" value="InterPro"/>
</dbReference>
<dbReference type="InterPro" id="IPR038071">
    <property type="entry name" value="UROD/MetE-like_sf"/>
</dbReference>
<dbReference type="EMBL" id="LHXR01000027">
    <property type="protein sequence ID" value="KXA97530.1"/>
    <property type="molecule type" value="Genomic_DNA"/>
</dbReference>
<evidence type="ECO:0000256" key="1">
    <source>
        <dbReference type="ARBA" id="ARBA00001947"/>
    </source>
</evidence>
<keyword evidence="3" id="KW-0862">Zinc</keyword>
<organism evidence="5 6">
    <name type="scientific">candidate division MSBL1 archaeon SCGC-AAA259I09</name>
    <dbReference type="NCBI Taxonomy" id="1698267"/>
    <lineage>
        <taxon>Archaea</taxon>
        <taxon>Methanobacteriati</taxon>
        <taxon>Methanobacteriota</taxon>
        <taxon>candidate division MSBL1</taxon>
    </lineage>
</organism>
<reference evidence="5 6" key="1">
    <citation type="journal article" date="2016" name="Sci. Rep.">
        <title>Metabolic traits of an uncultured archaeal lineage -MSBL1- from brine pools of the Red Sea.</title>
        <authorList>
            <person name="Mwirichia R."/>
            <person name="Alam I."/>
            <person name="Rashid M."/>
            <person name="Vinu M."/>
            <person name="Ba-Alawi W."/>
            <person name="Anthony Kamau A."/>
            <person name="Kamanda Ngugi D."/>
            <person name="Goker M."/>
            <person name="Klenk H.P."/>
            <person name="Bajic V."/>
            <person name="Stingl U."/>
        </authorList>
    </citation>
    <scope>NUCLEOTIDE SEQUENCE [LARGE SCALE GENOMIC DNA]</scope>
    <source>
        <strain evidence="5">SCGC-AAA259I09</strain>
    </source>
</reference>
<protein>
    <recommendedName>
        <fullName evidence="4">Cobalamin-independent methionine synthase MetE C-terminal/archaeal domain-containing protein</fullName>
    </recommendedName>
</protein>
<accession>A0A133UTS9</accession>
<dbReference type="Proteomes" id="UP000070463">
    <property type="component" value="Unassembled WGS sequence"/>
</dbReference>
<name>A0A133UTS9_9EURY</name>
<dbReference type="GO" id="GO:0008270">
    <property type="term" value="F:zinc ion binding"/>
    <property type="evidence" value="ECO:0007669"/>
    <property type="project" value="InterPro"/>
</dbReference>
<evidence type="ECO:0000313" key="5">
    <source>
        <dbReference type="EMBL" id="KXA97530.1"/>
    </source>
</evidence>
<evidence type="ECO:0000256" key="2">
    <source>
        <dbReference type="ARBA" id="ARBA00022723"/>
    </source>
</evidence>
<dbReference type="AlphaFoldDB" id="A0A133UTS9"/>
<feature type="domain" description="Cobalamin-independent methionine synthase MetE C-terminal/archaeal" evidence="4">
    <location>
        <begin position="4"/>
        <end position="320"/>
    </location>
</feature>
<dbReference type="InterPro" id="IPR002629">
    <property type="entry name" value="Met_Synth_C/arc"/>
</dbReference>
<keyword evidence="2" id="KW-0479">Metal-binding</keyword>
<dbReference type="SUPFAM" id="SSF51726">
    <property type="entry name" value="UROD/MetE-like"/>
    <property type="match status" value="1"/>
</dbReference>
<comment type="caution">
    <text evidence="5">The sequence shown here is derived from an EMBL/GenBank/DDBJ whole genome shotgun (WGS) entry which is preliminary data.</text>
</comment>
<keyword evidence="6" id="KW-1185">Reference proteome</keyword>
<dbReference type="GO" id="GO:0003871">
    <property type="term" value="F:5-methyltetrahydropteroyltriglutamate-homocysteine S-methyltransferase activity"/>
    <property type="evidence" value="ECO:0007669"/>
    <property type="project" value="InterPro"/>
</dbReference>
<dbReference type="Gene3D" id="3.20.20.210">
    <property type="match status" value="1"/>
</dbReference>
<gene>
    <name evidence="5" type="ORF">AKJ37_02790</name>
</gene>